<gene>
    <name evidence="2" type="ORF">C5167_023747</name>
</gene>
<proteinExistence type="predicted"/>
<reference evidence="2 3" key="1">
    <citation type="journal article" date="2018" name="Science">
        <title>The opium poppy genome and morphinan production.</title>
        <authorList>
            <person name="Guo L."/>
            <person name="Winzer T."/>
            <person name="Yang X."/>
            <person name="Li Y."/>
            <person name="Ning Z."/>
            <person name="He Z."/>
            <person name="Teodor R."/>
            <person name="Lu Y."/>
            <person name="Bowser T.A."/>
            <person name="Graham I.A."/>
            <person name="Ye K."/>
        </authorList>
    </citation>
    <scope>NUCLEOTIDE SEQUENCE [LARGE SCALE GENOMIC DNA]</scope>
    <source>
        <strain evidence="3">cv. HN1</strain>
        <tissue evidence="2">Leaves</tissue>
    </source>
</reference>
<evidence type="ECO:0000256" key="1">
    <source>
        <dbReference type="SAM" id="MobiDB-lite"/>
    </source>
</evidence>
<protein>
    <submittedName>
        <fullName evidence="2">Uncharacterized protein</fullName>
    </submittedName>
</protein>
<dbReference type="AlphaFoldDB" id="A0A4Y7JLJ5"/>
<organism evidence="2 3">
    <name type="scientific">Papaver somniferum</name>
    <name type="common">Opium poppy</name>
    <dbReference type="NCBI Taxonomy" id="3469"/>
    <lineage>
        <taxon>Eukaryota</taxon>
        <taxon>Viridiplantae</taxon>
        <taxon>Streptophyta</taxon>
        <taxon>Embryophyta</taxon>
        <taxon>Tracheophyta</taxon>
        <taxon>Spermatophyta</taxon>
        <taxon>Magnoliopsida</taxon>
        <taxon>Ranunculales</taxon>
        <taxon>Papaveraceae</taxon>
        <taxon>Papaveroideae</taxon>
        <taxon>Papaver</taxon>
    </lineage>
</organism>
<keyword evidence="3" id="KW-1185">Reference proteome</keyword>
<name>A0A4Y7JLJ5_PAPSO</name>
<feature type="compositionally biased region" description="Acidic residues" evidence="1">
    <location>
        <begin position="127"/>
        <end position="138"/>
    </location>
</feature>
<accession>A0A4Y7JLJ5</accession>
<dbReference type="Proteomes" id="UP000316621">
    <property type="component" value="Chromosome 5"/>
</dbReference>
<sequence>MRLQKLARTLGFEDHLVLLLFWVQEDICRGEIPAASFRSILEFCGTMKLRSDYVYEYRPTVEEEEEKELVAMAVDAAYGVWESVKRPASSYDVAAVTPGLNVNKEKSLEQETEDDARSTTSTIESDHTEEEYPSENEDFEDFYDEDEKMEESKQVVTLPPMKKEIDEEVESIVEDSDSDDWDSDDSGCGVDRVLPDKNDWVASWNTEDPRKHKTWIDVYAYFRKEQGDGGYGVILRSMGGKPIVASAKHSGEGKSFFYQVLLGIKAGLVLADTNGISDRSVRCNSIKVPDLVLNARRCRDDNCKEANKVEKICKWCLSYLDLYVGSNMEVLPLVQDLKRQKILPIAESPRVCNEAAHYLAKMAKNKRLVGEIKPDAFPQNLKDILWEDQEIAVRNMKNVLNVLGVEDPAEMSIVDKQSMRSGKATQSVFQFKETKKLCDANDNIALFILNNHQQK</sequence>
<evidence type="ECO:0000313" key="3">
    <source>
        <dbReference type="Proteomes" id="UP000316621"/>
    </source>
</evidence>
<feature type="region of interest" description="Disordered" evidence="1">
    <location>
        <begin position="104"/>
        <end position="138"/>
    </location>
</feature>
<dbReference type="Gramene" id="RZC61974">
    <property type="protein sequence ID" value="RZC61974"/>
    <property type="gene ID" value="C5167_023747"/>
</dbReference>
<dbReference type="EMBL" id="CM010719">
    <property type="protein sequence ID" value="RZC61974.1"/>
    <property type="molecule type" value="Genomic_DNA"/>
</dbReference>
<evidence type="ECO:0000313" key="2">
    <source>
        <dbReference type="EMBL" id="RZC61974.1"/>
    </source>
</evidence>